<dbReference type="Proteomes" id="UP000472274">
    <property type="component" value="Unplaced"/>
</dbReference>
<sequence length="107" mass="11447">FKGPGAMGVSQLSTSPWGRVGWGSPSTHGLCRGCGDKLRAWHGEISCHLGVAQALPPPGSKRRHLPLKPGFLGAPNSLLGGEPRKRRRRSEGHHGDWFYPTTNTAAS</sequence>
<reference evidence="2" key="1">
    <citation type="submission" date="2025-08" db="UniProtKB">
        <authorList>
            <consortium name="Ensembl"/>
        </authorList>
    </citation>
    <scope>IDENTIFICATION</scope>
</reference>
<reference evidence="2" key="2">
    <citation type="submission" date="2025-09" db="UniProtKB">
        <authorList>
            <consortium name="Ensembl"/>
        </authorList>
    </citation>
    <scope>IDENTIFICATION</scope>
</reference>
<accession>A0A674JFA2</accession>
<feature type="region of interest" description="Disordered" evidence="1">
    <location>
        <begin position="1"/>
        <end position="20"/>
    </location>
</feature>
<proteinExistence type="predicted"/>
<dbReference type="AlphaFoldDB" id="A0A674JFA2"/>
<keyword evidence="3" id="KW-1185">Reference proteome</keyword>
<evidence type="ECO:0000313" key="2">
    <source>
        <dbReference type="Ensembl" id="ENSTMTP00000019323.1"/>
    </source>
</evidence>
<protein>
    <submittedName>
        <fullName evidence="2">Uncharacterized protein</fullName>
    </submittedName>
</protein>
<dbReference type="Ensembl" id="ENSTMTT00000020006.1">
    <property type="protein sequence ID" value="ENSTMTP00000019323.1"/>
    <property type="gene ID" value="ENSTMTG00000014188.1"/>
</dbReference>
<dbReference type="InParanoid" id="A0A674JFA2"/>
<evidence type="ECO:0000256" key="1">
    <source>
        <dbReference type="SAM" id="MobiDB-lite"/>
    </source>
</evidence>
<organism evidence="2 3">
    <name type="scientific">Terrapene triunguis</name>
    <name type="common">Three-toed box turtle</name>
    <dbReference type="NCBI Taxonomy" id="2587831"/>
    <lineage>
        <taxon>Eukaryota</taxon>
        <taxon>Metazoa</taxon>
        <taxon>Chordata</taxon>
        <taxon>Craniata</taxon>
        <taxon>Vertebrata</taxon>
        <taxon>Euteleostomi</taxon>
        <taxon>Archelosauria</taxon>
        <taxon>Testudinata</taxon>
        <taxon>Testudines</taxon>
        <taxon>Cryptodira</taxon>
        <taxon>Durocryptodira</taxon>
        <taxon>Testudinoidea</taxon>
        <taxon>Emydidae</taxon>
        <taxon>Terrapene</taxon>
    </lineage>
</organism>
<feature type="region of interest" description="Disordered" evidence="1">
    <location>
        <begin position="57"/>
        <end position="107"/>
    </location>
</feature>
<evidence type="ECO:0000313" key="3">
    <source>
        <dbReference type="Proteomes" id="UP000472274"/>
    </source>
</evidence>
<name>A0A674JFA2_9SAUR</name>